<reference evidence="1" key="1">
    <citation type="submission" date="2021-04" db="EMBL/GenBank/DDBJ databases">
        <title>Phycicoccus avicenniae sp. nov., a novel endophytic actinomycetes isolated from branch of Avicennia mariana.</title>
        <authorList>
            <person name="Tuo L."/>
        </authorList>
    </citation>
    <scope>NUCLEOTIDE SEQUENCE</scope>
    <source>
        <strain evidence="1">BSK3Z-2</strain>
    </source>
</reference>
<dbReference type="RefSeq" id="WP_211602520.1">
    <property type="nucleotide sequence ID" value="NZ_JAGSNF010000009.1"/>
</dbReference>
<proteinExistence type="predicted"/>
<dbReference type="AlphaFoldDB" id="A0A941D9G2"/>
<sequence length="91" mass="9975">MDGTEREELLRLVGRLFALADRLEEQRRALGRYALVWWEGAAADHYRDLVEQRRATLARHAEEVRGLADDVALLVALAGAQGPPGAVPAAS</sequence>
<dbReference type="EMBL" id="JAGSNF010000009">
    <property type="protein sequence ID" value="MBR7743280.1"/>
    <property type="molecule type" value="Genomic_DNA"/>
</dbReference>
<dbReference type="Proteomes" id="UP000677016">
    <property type="component" value="Unassembled WGS sequence"/>
</dbReference>
<comment type="caution">
    <text evidence="1">The sequence shown here is derived from an EMBL/GenBank/DDBJ whole genome shotgun (WGS) entry which is preliminary data.</text>
</comment>
<keyword evidence="2" id="KW-1185">Reference proteome</keyword>
<accession>A0A941D9G2</accession>
<gene>
    <name evidence="1" type="ORF">KC207_08260</name>
</gene>
<organism evidence="1 2">
    <name type="scientific">Phycicoccus avicenniae</name>
    <dbReference type="NCBI Taxonomy" id="2828860"/>
    <lineage>
        <taxon>Bacteria</taxon>
        <taxon>Bacillati</taxon>
        <taxon>Actinomycetota</taxon>
        <taxon>Actinomycetes</taxon>
        <taxon>Micrococcales</taxon>
        <taxon>Intrasporangiaceae</taxon>
        <taxon>Phycicoccus</taxon>
    </lineage>
</organism>
<protein>
    <submittedName>
        <fullName evidence="1">Uncharacterized protein</fullName>
    </submittedName>
</protein>
<evidence type="ECO:0000313" key="2">
    <source>
        <dbReference type="Proteomes" id="UP000677016"/>
    </source>
</evidence>
<name>A0A941D9G2_9MICO</name>
<dbReference type="InterPro" id="IPR036689">
    <property type="entry name" value="ESAT-6-like_sf"/>
</dbReference>
<evidence type="ECO:0000313" key="1">
    <source>
        <dbReference type="EMBL" id="MBR7743280.1"/>
    </source>
</evidence>
<dbReference type="SUPFAM" id="SSF140453">
    <property type="entry name" value="EsxAB dimer-like"/>
    <property type="match status" value="1"/>
</dbReference>